<dbReference type="PANTHER" id="PTHR35005:SF1">
    <property type="entry name" value="2-AMINO-5-FORMYLAMINO-6-RIBOSYLAMINOPYRIMIDIN-4(3H)-ONE 5'-MONOPHOSPHATE DEFORMYLASE"/>
    <property type="match status" value="1"/>
</dbReference>
<dbReference type="OrthoDB" id="9801445at2"/>
<dbReference type="InterPro" id="IPR024087">
    <property type="entry name" value="Creatininase-like_sf"/>
</dbReference>
<evidence type="ECO:0000256" key="1">
    <source>
        <dbReference type="ARBA" id="ARBA00001947"/>
    </source>
</evidence>
<evidence type="ECO:0000313" key="7">
    <source>
        <dbReference type="Proteomes" id="UP000282002"/>
    </source>
</evidence>
<gene>
    <name evidence="6" type="ORF">EI545_03680</name>
</gene>
<evidence type="ECO:0000256" key="3">
    <source>
        <dbReference type="ARBA" id="ARBA00022801"/>
    </source>
</evidence>
<protein>
    <submittedName>
        <fullName evidence="6">Creatininase family protein</fullName>
    </submittedName>
</protein>
<dbReference type="GO" id="GO:0016811">
    <property type="term" value="F:hydrolase activity, acting on carbon-nitrogen (but not peptide) bonds, in linear amides"/>
    <property type="evidence" value="ECO:0007669"/>
    <property type="project" value="TreeGrafter"/>
</dbReference>
<dbReference type="KEGG" id="taw:EI545_03680"/>
<dbReference type="GO" id="GO:0046872">
    <property type="term" value="F:metal ion binding"/>
    <property type="evidence" value="ECO:0007669"/>
    <property type="project" value="UniProtKB-KW"/>
</dbReference>
<organism evidence="6 7">
    <name type="scientific">Tabrizicola piscis</name>
    <dbReference type="NCBI Taxonomy" id="2494374"/>
    <lineage>
        <taxon>Bacteria</taxon>
        <taxon>Pseudomonadati</taxon>
        <taxon>Pseudomonadota</taxon>
        <taxon>Alphaproteobacteria</taxon>
        <taxon>Rhodobacterales</taxon>
        <taxon>Paracoccaceae</taxon>
        <taxon>Tabrizicola</taxon>
    </lineage>
</organism>
<dbReference type="InterPro" id="IPR003785">
    <property type="entry name" value="Creatininase/forma_Hydrolase"/>
</dbReference>
<dbReference type="Gene3D" id="3.40.50.10310">
    <property type="entry name" value="Creatininase"/>
    <property type="match status" value="1"/>
</dbReference>
<keyword evidence="3" id="KW-0378">Hydrolase</keyword>
<dbReference type="Proteomes" id="UP000282002">
    <property type="component" value="Chromosome"/>
</dbReference>
<name>A0A3S8U342_9RHOB</name>
<dbReference type="RefSeq" id="WP_125324218.1">
    <property type="nucleotide sequence ID" value="NZ_CP034328.1"/>
</dbReference>
<reference evidence="6 7" key="1">
    <citation type="submission" date="2018-12" db="EMBL/GenBank/DDBJ databases">
        <title>Complete genome sequencing of Tabrizicola sp. K13M18.</title>
        <authorList>
            <person name="Bae J.-W."/>
        </authorList>
    </citation>
    <scope>NUCLEOTIDE SEQUENCE [LARGE SCALE GENOMIC DNA]</scope>
    <source>
        <strain evidence="6 7">K13M18</strain>
    </source>
</reference>
<dbReference type="EMBL" id="CP034328">
    <property type="protein sequence ID" value="AZL58017.1"/>
    <property type="molecule type" value="Genomic_DNA"/>
</dbReference>
<keyword evidence="7" id="KW-1185">Reference proteome</keyword>
<accession>A0A3S8U342</accession>
<comment type="cofactor">
    <cofactor evidence="1">
        <name>Zn(2+)</name>
        <dbReference type="ChEBI" id="CHEBI:29105"/>
    </cofactor>
</comment>
<keyword evidence="4" id="KW-0862">Zinc</keyword>
<evidence type="ECO:0000313" key="6">
    <source>
        <dbReference type="EMBL" id="AZL58017.1"/>
    </source>
</evidence>
<evidence type="ECO:0000256" key="5">
    <source>
        <dbReference type="ARBA" id="ARBA00024029"/>
    </source>
</evidence>
<dbReference type="GO" id="GO:0009231">
    <property type="term" value="P:riboflavin biosynthetic process"/>
    <property type="evidence" value="ECO:0007669"/>
    <property type="project" value="TreeGrafter"/>
</dbReference>
<dbReference type="AlphaFoldDB" id="A0A3S8U342"/>
<dbReference type="Pfam" id="PF02633">
    <property type="entry name" value="Creatininase"/>
    <property type="match status" value="1"/>
</dbReference>
<comment type="similarity">
    <text evidence="5">Belongs to the creatininase superfamily.</text>
</comment>
<keyword evidence="2" id="KW-0479">Metal-binding</keyword>
<evidence type="ECO:0000256" key="2">
    <source>
        <dbReference type="ARBA" id="ARBA00022723"/>
    </source>
</evidence>
<proteinExistence type="inferred from homology"/>
<sequence length="244" mass="26276">MQFDRMRPHQIAEAIAAGTPVVLPIGVMEYHGQHLPAGVDLLIVTETLKRLGDRIILLPPFAYGAASHAVAGPGAGTLHLEPATFLPMAEALFAGLLTTGFRNLHGVIHHQTENFSQGMPTDLTFRLAARNAIFRYLEAARGPGWWGDRGMQDYYAQHEAGADPFNWIRIHPLFPKGADFPFDHAGVGETSLMLALAPDTVDMARVAEGGHWYTETAPAATAELGEQGVGIALTHMTGVLGLEP</sequence>
<evidence type="ECO:0000256" key="4">
    <source>
        <dbReference type="ARBA" id="ARBA00022833"/>
    </source>
</evidence>
<dbReference type="PANTHER" id="PTHR35005">
    <property type="entry name" value="3-DEHYDRO-SCYLLO-INOSOSE HYDROLASE"/>
    <property type="match status" value="1"/>
</dbReference>
<dbReference type="SUPFAM" id="SSF102215">
    <property type="entry name" value="Creatininase"/>
    <property type="match status" value="1"/>
</dbReference>